<reference evidence="1" key="1">
    <citation type="submission" date="2021-06" db="EMBL/GenBank/DDBJ databases">
        <authorList>
            <person name="Kallberg Y."/>
            <person name="Tangrot J."/>
            <person name="Rosling A."/>
        </authorList>
    </citation>
    <scope>NUCLEOTIDE SEQUENCE</scope>
    <source>
        <strain evidence="1">MA461A</strain>
    </source>
</reference>
<evidence type="ECO:0000313" key="2">
    <source>
        <dbReference type="Proteomes" id="UP000789920"/>
    </source>
</evidence>
<name>A0ACA9QI85_9GLOM</name>
<accession>A0ACA9QI85</accession>
<keyword evidence="2" id="KW-1185">Reference proteome</keyword>
<proteinExistence type="predicted"/>
<dbReference type="Proteomes" id="UP000789920">
    <property type="component" value="Unassembled WGS sequence"/>
</dbReference>
<sequence length="119" mass="14043">MAMEQFAEQFETRYTEKMSEWGLLDKEKFLATNGLKNNCPSIAKLGHWLRGKIISYESQHYEVADAYEGTRAIVKILRDTLNHIEEEKKLNRTEAEREEESEYELVDEEIVKLEAEKQE</sequence>
<evidence type="ECO:0000313" key="1">
    <source>
        <dbReference type="EMBL" id="CAG8752490.1"/>
    </source>
</evidence>
<dbReference type="EMBL" id="CAJVQC010032926">
    <property type="protein sequence ID" value="CAG8752490.1"/>
    <property type="molecule type" value="Genomic_DNA"/>
</dbReference>
<comment type="caution">
    <text evidence="1">The sequence shown here is derived from an EMBL/GenBank/DDBJ whole genome shotgun (WGS) entry which is preliminary data.</text>
</comment>
<organism evidence="1 2">
    <name type="scientific">Racocetra persica</name>
    <dbReference type="NCBI Taxonomy" id="160502"/>
    <lineage>
        <taxon>Eukaryota</taxon>
        <taxon>Fungi</taxon>
        <taxon>Fungi incertae sedis</taxon>
        <taxon>Mucoromycota</taxon>
        <taxon>Glomeromycotina</taxon>
        <taxon>Glomeromycetes</taxon>
        <taxon>Diversisporales</taxon>
        <taxon>Gigasporaceae</taxon>
        <taxon>Racocetra</taxon>
    </lineage>
</organism>
<protein>
    <submittedName>
        <fullName evidence="1">34005_t:CDS:1</fullName>
    </submittedName>
</protein>
<gene>
    <name evidence="1" type="ORF">RPERSI_LOCUS14340</name>
</gene>